<evidence type="ECO:0000256" key="6">
    <source>
        <dbReference type="ARBA" id="ARBA00023136"/>
    </source>
</evidence>
<dbReference type="GO" id="GO:0005524">
    <property type="term" value="F:ATP binding"/>
    <property type="evidence" value="ECO:0007669"/>
    <property type="project" value="UniProtKB-KW"/>
</dbReference>
<reference evidence="9" key="1">
    <citation type="journal article" date="2022" name="Front. Microbiol.">
        <title>New perspectives on an old grouping: The genomic and phenotypic variability of Oxalobacter formigenes and the implications for calcium oxalate stone prevention.</title>
        <authorList>
            <person name="Chmiel J.A."/>
            <person name="Carr C."/>
            <person name="Stuivenberg G.A."/>
            <person name="Venema R."/>
            <person name="Chanyi R.M."/>
            <person name="Al K.F."/>
            <person name="Giguere D."/>
            <person name="Say H."/>
            <person name="Akouris P.P."/>
            <person name="Dominguez Romero S.A."/>
            <person name="Kwong A."/>
            <person name="Tai V."/>
            <person name="Koval S.F."/>
            <person name="Razvi H."/>
            <person name="Bjazevic J."/>
            <person name="Burton J.P."/>
        </authorList>
    </citation>
    <scope>NUCLEOTIDE SEQUENCE</scope>
    <source>
        <strain evidence="9">HOxNP-1</strain>
    </source>
</reference>
<dbReference type="GO" id="GO:0015416">
    <property type="term" value="F:ABC-type phosphonate transporter activity"/>
    <property type="evidence" value="ECO:0007669"/>
    <property type="project" value="InterPro"/>
</dbReference>
<reference evidence="8" key="2">
    <citation type="journal article" date="2022" name="Front. Microbiol.">
        <title>New perspectives on an old grouping: The genomic and phenotypic variability of Oxalobacter formigenes and the implications for calcium oxalate stone prevention.</title>
        <authorList>
            <person name="Chmiel J.A."/>
            <person name="Carr C."/>
            <person name="Stuivenberg G.A."/>
            <person name="Venema R."/>
            <person name="Chanyi R.M."/>
            <person name="Al K.F."/>
            <person name="Giguere D."/>
            <person name="Say H."/>
            <person name="Akouris P.P."/>
            <person name="Dominguez Romero S.A."/>
            <person name="Kwong A."/>
            <person name="Tai V."/>
            <person name="Koval S.F."/>
            <person name="Razvi H."/>
            <person name="Bjazevic J."/>
            <person name="Burton J.P."/>
        </authorList>
    </citation>
    <scope>NUCLEOTIDE SEQUENCE</scope>
    <source>
        <strain evidence="8">OxK</strain>
    </source>
</reference>
<dbReference type="InterPro" id="IPR027417">
    <property type="entry name" value="P-loop_NTPase"/>
</dbReference>
<dbReference type="EMBL" id="CP098248">
    <property type="protein sequence ID" value="WAV97286.1"/>
    <property type="molecule type" value="Genomic_DNA"/>
</dbReference>
<evidence type="ECO:0000256" key="3">
    <source>
        <dbReference type="ARBA" id="ARBA00022741"/>
    </source>
</evidence>
<organism evidence="8">
    <name type="scientific">Oxalobacter aliiformigenes</name>
    <dbReference type="NCBI Taxonomy" id="2946593"/>
    <lineage>
        <taxon>Bacteria</taxon>
        <taxon>Pseudomonadati</taxon>
        <taxon>Pseudomonadota</taxon>
        <taxon>Betaproteobacteria</taxon>
        <taxon>Burkholderiales</taxon>
        <taxon>Oxalobacteraceae</taxon>
        <taxon>Oxalobacter</taxon>
    </lineage>
</organism>
<name>A0A9E9LEG8_9BURK</name>
<dbReference type="RefSeq" id="WP_269264755.1">
    <property type="nucleotide sequence ID" value="NZ_CP098248.1"/>
</dbReference>
<evidence type="ECO:0000256" key="4">
    <source>
        <dbReference type="ARBA" id="ARBA00022840"/>
    </source>
</evidence>
<sequence length="263" mass="28905">MIQLENVSVRYEDTVALHPVSLGIHEGQFTVLLGSSGAGKSTFLRCLNLMHSRISGRVRVSGFDGNWNRKALQKLRRETGMIFQQHQLIERQSALQNVLMGRFGYHSVLRSLFPLSEAEQKLGLQSLKRVGLLDKALCRVDQLSGGQQQRVGIARVLAQQPKTILADEPVASLDPATADEVLELLHSICREDGISAVVSLHQVDLARKYADRIIGLAGGRVVFDGVPETLTEAGIEELYRNRRSGTEASMADPLPNFSLPLAS</sequence>
<dbReference type="InterPro" id="IPR017871">
    <property type="entry name" value="ABC_transporter-like_CS"/>
</dbReference>
<gene>
    <name evidence="8" type="primary">phnC</name>
    <name evidence="9" type="ORF">NB645_00545</name>
    <name evidence="8" type="ORF">NB646_01660</name>
</gene>
<proteinExistence type="predicted"/>
<keyword evidence="6" id="KW-0472">Membrane</keyword>
<feature type="domain" description="ABC transporter" evidence="7">
    <location>
        <begin position="2"/>
        <end position="243"/>
    </location>
</feature>
<keyword evidence="2" id="KW-1003">Cell membrane</keyword>
<protein>
    <submittedName>
        <fullName evidence="8">Phosphonate ABC transporter ATP-binding protein</fullName>
    </submittedName>
</protein>
<dbReference type="Proteomes" id="UP001164794">
    <property type="component" value="Chromosome"/>
</dbReference>
<dbReference type="Proteomes" id="UP001164819">
    <property type="component" value="Chromosome"/>
</dbReference>
<keyword evidence="10" id="KW-1185">Reference proteome</keyword>
<evidence type="ECO:0000256" key="5">
    <source>
        <dbReference type="ARBA" id="ARBA00022967"/>
    </source>
</evidence>
<dbReference type="NCBIfam" id="TIGR02315">
    <property type="entry name" value="ABC_phnC"/>
    <property type="match status" value="1"/>
</dbReference>
<keyword evidence="5" id="KW-1278">Translocase</keyword>
<dbReference type="GO" id="GO:0016887">
    <property type="term" value="F:ATP hydrolysis activity"/>
    <property type="evidence" value="ECO:0007669"/>
    <property type="project" value="InterPro"/>
</dbReference>
<dbReference type="PROSITE" id="PS50893">
    <property type="entry name" value="ABC_TRANSPORTER_2"/>
    <property type="match status" value="1"/>
</dbReference>
<dbReference type="InterPro" id="IPR003593">
    <property type="entry name" value="AAA+_ATPase"/>
</dbReference>
<evidence type="ECO:0000259" key="7">
    <source>
        <dbReference type="PROSITE" id="PS50893"/>
    </source>
</evidence>
<dbReference type="EMBL" id="CP098251">
    <property type="protein sequence ID" value="WAV91497.1"/>
    <property type="molecule type" value="Genomic_DNA"/>
</dbReference>
<evidence type="ECO:0000256" key="2">
    <source>
        <dbReference type="ARBA" id="ARBA00022475"/>
    </source>
</evidence>
<evidence type="ECO:0000256" key="1">
    <source>
        <dbReference type="ARBA" id="ARBA00022448"/>
    </source>
</evidence>
<dbReference type="SMART" id="SM00382">
    <property type="entry name" value="AAA"/>
    <property type="match status" value="1"/>
</dbReference>
<dbReference type="CDD" id="cd03256">
    <property type="entry name" value="ABC_PhnC_transporter"/>
    <property type="match status" value="1"/>
</dbReference>
<dbReference type="PANTHER" id="PTHR43166">
    <property type="entry name" value="AMINO ACID IMPORT ATP-BINDING PROTEIN"/>
    <property type="match status" value="1"/>
</dbReference>
<keyword evidence="3" id="KW-0547">Nucleotide-binding</keyword>
<dbReference type="AlphaFoldDB" id="A0A9E9LEG8"/>
<dbReference type="PANTHER" id="PTHR43166:SF6">
    <property type="entry name" value="PHOSPHONATES IMPORT ATP-BINDING PROTEIN PHNC"/>
    <property type="match status" value="1"/>
</dbReference>
<keyword evidence="4 8" id="KW-0067">ATP-binding</keyword>
<dbReference type="InterPro" id="IPR050086">
    <property type="entry name" value="MetN_ABC_transporter-like"/>
</dbReference>
<evidence type="ECO:0000313" key="9">
    <source>
        <dbReference type="EMBL" id="WAV97286.1"/>
    </source>
</evidence>
<dbReference type="PROSITE" id="PS00211">
    <property type="entry name" value="ABC_TRANSPORTER_1"/>
    <property type="match status" value="1"/>
</dbReference>
<keyword evidence="1" id="KW-0813">Transport</keyword>
<dbReference type="InterPro" id="IPR003439">
    <property type="entry name" value="ABC_transporter-like_ATP-bd"/>
</dbReference>
<dbReference type="Pfam" id="PF00005">
    <property type="entry name" value="ABC_tran"/>
    <property type="match status" value="1"/>
</dbReference>
<evidence type="ECO:0000313" key="10">
    <source>
        <dbReference type="Proteomes" id="UP001164794"/>
    </source>
</evidence>
<dbReference type="SUPFAM" id="SSF52540">
    <property type="entry name" value="P-loop containing nucleoside triphosphate hydrolases"/>
    <property type="match status" value="1"/>
</dbReference>
<dbReference type="GO" id="GO:0016020">
    <property type="term" value="C:membrane"/>
    <property type="evidence" value="ECO:0007669"/>
    <property type="project" value="InterPro"/>
</dbReference>
<evidence type="ECO:0000313" key="8">
    <source>
        <dbReference type="EMBL" id="WAV91497.1"/>
    </source>
</evidence>
<accession>A0A9E9LEG8</accession>
<dbReference type="InterPro" id="IPR012693">
    <property type="entry name" value="ABC_transpr_PhnC"/>
</dbReference>
<dbReference type="Gene3D" id="3.40.50.300">
    <property type="entry name" value="P-loop containing nucleotide triphosphate hydrolases"/>
    <property type="match status" value="1"/>
</dbReference>